<sequence>MAAVKRQSGVEDGIKVCDLANTRNSTRSSALTWARAKGKGKGAQVRGGRRTEMVRDFTVKLSSPVKLRLAIDGDSREPKQKVRKGIWTIWVSKTDKAKVMKAEGERWGSPDTIYAL</sequence>
<reference evidence="1 2" key="1">
    <citation type="submission" date="2020-09" db="EMBL/GenBank/DDBJ databases">
        <authorList>
            <person name="Ashkenazy H."/>
        </authorList>
    </citation>
    <scope>NUCLEOTIDE SEQUENCE [LARGE SCALE GENOMIC DNA]</scope>
    <source>
        <strain evidence="2">cv. Cdm-0</strain>
    </source>
</reference>
<dbReference type="Proteomes" id="UP000516314">
    <property type="component" value="Chromosome 3"/>
</dbReference>
<accession>A0A7G2ET46</accession>
<evidence type="ECO:0000313" key="2">
    <source>
        <dbReference type="Proteomes" id="UP000516314"/>
    </source>
</evidence>
<evidence type="ECO:0000313" key="1">
    <source>
        <dbReference type="EMBL" id="CAD5324552.1"/>
    </source>
</evidence>
<proteinExistence type="predicted"/>
<gene>
    <name evidence="1" type="ORF">AT9943_LOCUS12441</name>
</gene>
<dbReference type="AlphaFoldDB" id="A0A7G2ET46"/>
<dbReference type="EMBL" id="LR881468">
    <property type="protein sequence ID" value="CAD5324552.1"/>
    <property type="molecule type" value="Genomic_DNA"/>
</dbReference>
<organism evidence="1 2">
    <name type="scientific">Arabidopsis thaliana</name>
    <name type="common">Mouse-ear cress</name>
    <dbReference type="NCBI Taxonomy" id="3702"/>
    <lineage>
        <taxon>Eukaryota</taxon>
        <taxon>Viridiplantae</taxon>
        <taxon>Streptophyta</taxon>
        <taxon>Embryophyta</taxon>
        <taxon>Tracheophyta</taxon>
        <taxon>Spermatophyta</taxon>
        <taxon>Magnoliopsida</taxon>
        <taxon>eudicotyledons</taxon>
        <taxon>Gunneridae</taxon>
        <taxon>Pentapetalae</taxon>
        <taxon>rosids</taxon>
        <taxon>malvids</taxon>
        <taxon>Brassicales</taxon>
        <taxon>Brassicaceae</taxon>
        <taxon>Camelineae</taxon>
        <taxon>Arabidopsis</taxon>
    </lineage>
</organism>
<name>A0A7G2ET46_ARATH</name>
<protein>
    <submittedName>
        <fullName evidence="1">(thale cress) hypothetical protein</fullName>
    </submittedName>
</protein>